<comment type="caution">
    <text evidence="5">The sequence shown here is derived from an EMBL/GenBank/DDBJ whole genome shotgun (WGS) entry which is preliminary data.</text>
</comment>
<keyword evidence="6" id="KW-1185">Reference proteome</keyword>
<keyword evidence="3" id="KW-0862">Zinc</keyword>
<dbReference type="GO" id="GO:0008270">
    <property type="term" value="F:zinc ion binding"/>
    <property type="evidence" value="ECO:0007669"/>
    <property type="project" value="UniProtKB-KW"/>
</dbReference>
<evidence type="ECO:0000256" key="3">
    <source>
        <dbReference type="ARBA" id="ARBA00022833"/>
    </source>
</evidence>
<keyword evidence="1" id="KW-0479">Metal-binding</keyword>
<dbReference type="GO" id="GO:0003676">
    <property type="term" value="F:nucleic acid binding"/>
    <property type="evidence" value="ECO:0007669"/>
    <property type="project" value="InterPro"/>
</dbReference>
<dbReference type="Gene3D" id="2.20.25.240">
    <property type="match status" value="1"/>
</dbReference>
<dbReference type="Pfam" id="PF04500">
    <property type="entry name" value="FLYWCH"/>
    <property type="match status" value="1"/>
</dbReference>
<evidence type="ECO:0000259" key="4">
    <source>
        <dbReference type="Pfam" id="PF04500"/>
    </source>
</evidence>
<accession>A0AAV7JK13</accession>
<dbReference type="InterPro" id="IPR036397">
    <property type="entry name" value="RNaseH_sf"/>
</dbReference>
<dbReference type="SUPFAM" id="SSF46689">
    <property type="entry name" value="Homeodomain-like"/>
    <property type="match status" value="1"/>
</dbReference>
<dbReference type="Gene3D" id="3.30.420.10">
    <property type="entry name" value="Ribonuclease H-like superfamily/Ribonuclease H"/>
    <property type="match status" value="1"/>
</dbReference>
<dbReference type="PANTHER" id="PTHR46068:SF1">
    <property type="entry name" value="TRANSPOSASE IS30-LIKE HTH DOMAIN-CONTAINING PROTEIN"/>
    <property type="match status" value="1"/>
</dbReference>
<organism evidence="5 6">
    <name type="scientific">Oopsacas minuta</name>
    <dbReference type="NCBI Taxonomy" id="111878"/>
    <lineage>
        <taxon>Eukaryota</taxon>
        <taxon>Metazoa</taxon>
        <taxon>Porifera</taxon>
        <taxon>Hexactinellida</taxon>
        <taxon>Hexasterophora</taxon>
        <taxon>Lyssacinosida</taxon>
        <taxon>Leucopsacidae</taxon>
        <taxon>Oopsacas</taxon>
    </lineage>
</organism>
<keyword evidence="2" id="KW-0863">Zinc-finger</keyword>
<dbReference type="InterPro" id="IPR007588">
    <property type="entry name" value="Znf_FLYWCH"/>
</dbReference>
<proteinExistence type="predicted"/>
<dbReference type="Proteomes" id="UP001165289">
    <property type="component" value="Unassembled WGS sequence"/>
</dbReference>
<feature type="domain" description="FLYWCH-type" evidence="4">
    <location>
        <begin position="11"/>
        <end position="67"/>
    </location>
</feature>
<evidence type="ECO:0000256" key="2">
    <source>
        <dbReference type="ARBA" id="ARBA00022771"/>
    </source>
</evidence>
<evidence type="ECO:0000256" key="1">
    <source>
        <dbReference type="ARBA" id="ARBA00022723"/>
    </source>
</evidence>
<dbReference type="PANTHER" id="PTHR46068">
    <property type="entry name" value="PROTEIN CBG27172"/>
    <property type="match status" value="1"/>
</dbReference>
<reference evidence="5 6" key="1">
    <citation type="journal article" date="2023" name="BMC Biol.">
        <title>The compact genome of the sponge Oopsacas minuta (Hexactinellida) is lacking key metazoan core genes.</title>
        <authorList>
            <person name="Santini S."/>
            <person name="Schenkelaars Q."/>
            <person name="Jourda C."/>
            <person name="Duchesne M."/>
            <person name="Belahbib H."/>
            <person name="Rocher C."/>
            <person name="Selva M."/>
            <person name="Riesgo A."/>
            <person name="Vervoort M."/>
            <person name="Leys S.P."/>
            <person name="Kodjabachian L."/>
            <person name="Le Bivic A."/>
            <person name="Borchiellini C."/>
            <person name="Claverie J.M."/>
            <person name="Renard E."/>
        </authorList>
    </citation>
    <scope>NUCLEOTIDE SEQUENCE [LARGE SCALE GENOMIC DNA]</scope>
    <source>
        <strain evidence="5">SPO-2</strain>
    </source>
</reference>
<evidence type="ECO:0000313" key="6">
    <source>
        <dbReference type="Proteomes" id="UP001165289"/>
    </source>
</evidence>
<name>A0AAV7JK13_9METZ</name>
<protein>
    <recommendedName>
        <fullName evidence="4">FLYWCH-type domain-containing protein</fullName>
    </recommendedName>
</protein>
<dbReference type="EMBL" id="JAKMXF010000325">
    <property type="protein sequence ID" value="KAI6648814.1"/>
    <property type="molecule type" value="Genomic_DNA"/>
</dbReference>
<evidence type="ECO:0000313" key="5">
    <source>
        <dbReference type="EMBL" id="KAI6648814.1"/>
    </source>
</evidence>
<dbReference type="InterPro" id="IPR009057">
    <property type="entry name" value="Homeodomain-like_sf"/>
</dbReference>
<sequence>MDPDQPSFRLIRTNKGGEKMLEGGYLYLMHRRVGEMTHWQCEQRGECKARVHTKGMEIVKRTNEHLHAPDVQATACCEIKAGIKRKARDTQDSSHQIIGEGMLTASEGTAAKLPKLDSLKRTIQRQRASVLSAPVQPTALAELVLPAEYQRTAKGEQFLLYDSGEDDAHRFLIFGTQRNLGMLQQSKIWLADGTFKTAPPLFAQIMNVRDHGIAVRSKAIGMLEAGVPLKDVALRLGVGLRSIKRWWAAAKCGHSLETKARSGRPKTLNRAAKIVIAKSLEKRRHSTRNIAKSLAEKGYSASSSTAYRHLTKNLGARAFKRPQIPRITERVKGNRLLFAHNHKDWTIEDWRKVLWSDESPFELFSTPNRQNDRVWSKNGKDISPVFKVKFPAKVMVWGMMSYRALSELHIIPQKQSVDAAYYRDNILGVTCLDAIIRSSKQVALWKDQCC</sequence>
<dbReference type="AlphaFoldDB" id="A0AAV7JK13"/>
<gene>
    <name evidence="5" type="ORF">LOD99_7076</name>
</gene>